<evidence type="ECO:0000313" key="2">
    <source>
        <dbReference type="Proteomes" id="UP000248631"/>
    </source>
</evidence>
<dbReference type="RefSeq" id="WP_112067651.1">
    <property type="nucleotide sequence ID" value="NZ_JUGD01000003.1"/>
</dbReference>
<gene>
    <name evidence="1" type="ORF">RB24_02285</name>
</gene>
<keyword evidence="2" id="KW-1185">Reference proteome</keyword>
<reference evidence="1 2" key="1">
    <citation type="submission" date="2014-12" db="EMBL/GenBank/DDBJ databases">
        <title>Complete genome sequence of Herbaspirillum rubrisubalbicans Os38.</title>
        <authorList>
            <person name="Chen M."/>
            <person name="An Q."/>
        </authorList>
    </citation>
    <scope>NUCLEOTIDE SEQUENCE [LARGE SCALE GENOMIC DNA]</scope>
    <source>
        <strain evidence="1 2">Os38</strain>
    </source>
</reference>
<name>A0ABX9C6N1_9BURK</name>
<evidence type="ECO:0000313" key="1">
    <source>
        <dbReference type="EMBL" id="RAM66396.1"/>
    </source>
</evidence>
<comment type="caution">
    <text evidence="1">The sequence shown here is derived from an EMBL/GenBank/DDBJ whole genome shotgun (WGS) entry which is preliminary data.</text>
</comment>
<sequence length="90" mass="9896">MKVIGLFKEVIPDANQTAAGLTDIAGKLSKFEVISVLEYLKSGVVVFDVIGADRDPLNQSVVISGAASLISDGYWIWRLDLAYYVEKYQI</sequence>
<proteinExistence type="predicted"/>
<dbReference type="Proteomes" id="UP000248631">
    <property type="component" value="Unassembled WGS sequence"/>
</dbReference>
<organism evidence="1 2">
    <name type="scientific">Herbaspirillum rubrisubalbicans</name>
    <dbReference type="NCBI Taxonomy" id="80842"/>
    <lineage>
        <taxon>Bacteria</taxon>
        <taxon>Pseudomonadati</taxon>
        <taxon>Pseudomonadota</taxon>
        <taxon>Betaproteobacteria</taxon>
        <taxon>Burkholderiales</taxon>
        <taxon>Oxalobacteraceae</taxon>
        <taxon>Herbaspirillum</taxon>
    </lineage>
</organism>
<accession>A0ABX9C6N1</accession>
<dbReference type="EMBL" id="JUGD01000003">
    <property type="protein sequence ID" value="RAM66396.1"/>
    <property type="molecule type" value="Genomic_DNA"/>
</dbReference>
<protein>
    <submittedName>
        <fullName evidence="1">Uncharacterized protein</fullName>
    </submittedName>
</protein>